<proteinExistence type="predicted"/>
<keyword evidence="3" id="KW-1185">Reference proteome</keyword>
<dbReference type="AlphaFoldDB" id="A0A8X6T669"/>
<gene>
    <name evidence="2" type="ORF">NPIL_623021</name>
</gene>
<name>A0A8X6T669_NEPPI</name>
<organism evidence="2 3">
    <name type="scientific">Nephila pilipes</name>
    <name type="common">Giant wood spider</name>
    <name type="synonym">Nephila maculata</name>
    <dbReference type="NCBI Taxonomy" id="299642"/>
    <lineage>
        <taxon>Eukaryota</taxon>
        <taxon>Metazoa</taxon>
        <taxon>Ecdysozoa</taxon>
        <taxon>Arthropoda</taxon>
        <taxon>Chelicerata</taxon>
        <taxon>Arachnida</taxon>
        <taxon>Araneae</taxon>
        <taxon>Araneomorphae</taxon>
        <taxon>Entelegynae</taxon>
        <taxon>Araneoidea</taxon>
        <taxon>Nephilidae</taxon>
        <taxon>Nephila</taxon>
    </lineage>
</organism>
<feature type="compositionally biased region" description="Polar residues" evidence="1">
    <location>
        <begin position="19"/>
        <end position="37"/>
    </location>
</feature>
<sequence>MSAFPPPAPPNCPGHHLSVKSTQTTIVTKPASTPKQDQQSHDKLHGLMRHDRTDSVQPLEYPADNAPSPALQPTSDPPVPPAPELILSEPGAGGAEEYYYFAALGLLQCTAQV</sequence>
<evidence type="ECO:0000313" key="3">
    <source>
        <dbReference type="Proteomes" id="UP000887013"/>
    </source>
</evidence>
<protein>
    <submittedName>
        <fullName evidence="2">Uncharacterized protein</fullName>
    </submittedName>
</protein>
<feature type="region of interest" description="Disordered" evidence="1">
    <location>
        <begin position="1"/>
        <end position="89"/>
    </location>
</feature>
<dbReference type="EMBL" id="BMAW01003165">
    <property type="protein sequence ID" value="GFS82143.1"/>
    <property type="molecule type" value="Genomic_DNA"/>
</dbReference>
<evidence type="ECO:0000313" key="2">
    <source>
        <dbReference type="EMBL" id="GFS82143.1"/>
    </source>
</evidence>
<accession>A0A8X6T669</accession>
<feature type="compositionally biased region" description="Pro residues" evidence="1">
    <location>
        <begin position="1"/>
        <end position="12"/>
    </location>
</feature>
<reference evidence="2" key="1">
    <citation type="submission" date="2020-08" db="EMBL/GenBank/DDBJ databases">
        <title>Multicomponent nature underlies the extraordinary mechanical properties of spider dragline silk.</title>
        <authorList>
            <person name="Kono N."/>
            <person name="Nakamura H."/>
            <person name="Mori M."/>
            <person name="Yoshida Y."/>
            <person name="Ohtoshi R."/>
            <person name="Malay A.D."/>
            <person name="Moran D.A.P."/>
            <person name="Tomita M."/>
            <person name="Numata K."/>
            <person name="Arakawa K."/>
        </authorList>
    </citation>
    <scope>NUCLEOTIDE SEQUENCE</scope>
</reference>
<comment type="caution">
    <text evidence="2">The sequence shown here is derived from an EMBL/GenBank/DDBJ whole genome shotgun (WGS) entry which is preliminary data.</text>
</comment>
<dbReference type="Proteomes" id="UP000887013">
    <property type="component" value="Unassembled WGS sequence"/>
</dbReference>
<feature type="compositionally biased region" description="Basic and acidic residues" evidence="1">
    <location>
        <begin position="38"/>
        <end position="54"/>
    </location>
</feature>
<evidence type="ECO:0000256" key="1">
    <source>
        <dbReference type="SAM" id="MobiDB-lite"/>
    </source>
</evidence>